<dbReference type="EC" id="3.4.21.89" evidence="4 6"/>
<evidence type="ECO:0000313" key="8">
    <source>
        <dbReference type="EMBL" id="MDP9844602.1"/>
    </source>
</evidence>
<evidence type="ECO:0000256" key="6">
    <source>
        <dbReference type="RuleBase" id="RU362042"/>
    </source>
</evidence>
<dbReference type="NCBIfam" id="TIGR02227">
    <property type="entry name" value="sigpep_I_bact"/>
    <property type="match status" value="1"/>
</dbReference>
<dbReference type="Proteomes" id="UP001225356">
    <property type="component" value="Unassembled WGS sequence"/>
</dbReference>
<evidence type="ECO:0000256" key="4">
    <source>
        <dbReference type="ARBA" id="ARBA00013208"/>
    </source>
</evidence>
<dbReference type="PANTHER" id="PTHR43390:SF1">
    <property type="entry name" value="CHLOROPLAST PROCESSING PEPTIDASE"/>
    <property type="match status" value="1"/>
</dbReference>
<name>A0ABT9QCW1_9ACTN</name>
<keyword evidence="9" id="KW-1185">Reference proteome</keyword>
<evidence type="ECO:0000256" key="5">
    <source>
        <dbReference type="ARBA" id="ARBA00022801"/>
    </source>
</evidence>
<dbReference type="CDD" id="cd06530">
    <property type="entry name" value="S26_SPase_I"/>
    <property type="match status" value="1"/>
</dbReference>
<keyword evidence="6" id="KW-0645">Protease</keyword>
<dbReference type="Gene3D" id="2.10.109.10">
    <property type="entry name" value="Umud Fragment, subunit A"/>
    <property type="match status" value="1"/>
</dbReference>
<evidence type="ECO:0000313" key="9">
    <source>
        <dbReference type="Proteomes" id="UP001225356"/>
    </source>
</evidence>
<comment type="caution">
    <text evidence="8">The sequence shown here is derived from an EMBL/GenBank/DDBJ whole genome shotgun (WGS) entry which is preliminary data.</text>
</comment>
<dbReference type="PANTHER" id="PTHR43390">
    <property type="entry name" value="SIGNAL PEPTIDASE I"/>
    <property type="match status" value="1"/>
</dbReference>
<dbReference type="PROSITE" id="PS00761">
    <property type="entry name" value="SPASE_I_3"/>
    <property type="match status" value="1"/>
</dbReference>
<reference evidence="8 9" key="1">
    <citation type="submission" date="2023-07" db="EMBL/GenBank/DDBJ databases">
        <title>Sequencing the genomes of 1000 actinobacteria strains.</title>
        <authorList>
            <person name="Klenk H.-P."/>
        </authorList>
    </citation>
    <scope>NUCLEOTIDE SEQUENCE [LARGE SCALE GENOMIC DNA]</scope>
    <source>
        <strain evidence="8 9">DSM 46740</strain>
    </source>
</reference>
<evidence type="ECO:0000259" key="7">
    <source>
        <dbReference type="Pfam" id="PF10502"/>
    </source>
</evidence>
<dbReference type="RefSeq" id="WP_307559582.1">
    <property type="nucleotide sequence ID" value="NZ_JAUSQU010000001.1"/>
</dbReference>
<evidence type="ECO:0000256" key="2">
    <source>
        <dbReference type="ARBA" id="ARBA00004401"/>
    </source>
</evidence>
<dbReference type="InterPro" id="IPR000223">
    <property type="entry name" value="Pept_S26A_signal_pept_1"/>
</dbReference>
<gene>
    <name evidence="8" type="ORF">J2853_003813</name>
</gene>
<dbReference type="PRINTS" id="PR00727">
    <property type="entry name" value="LEADERPTASE"/>
</dbReference>
<dbReference type="InterPro" id="IPR036286">
    <property type="entry name" value="LexA/Signal_pep-like_sf"/>
</dbReference>
<sequence>MVMILPLLAGCGIVDRVSGRKKYDVPSEVMEPTIKKGSRVTVDMARGEYVPKLGDVIVFEAPESWSAGARVARVIGVPGVAVKCCDNGERITLNERPLEEPYIKEPPASHQDFGPVVVPQGRVWVQGDNRHVSLDSRSHLGEGVEGATVPVSNVVGVVDLPTPD</sequence>
<dbReference type="InterPro" id="IPR019533">
    <property type="entry name" value="Peptidase_S26"/>
</dbReference>
<comment type="similarity">
    <text evidence="3 6">Belongs to the peptidase S26 family.</text>
</comment>
<feature type="domain" description="Peptidase S26" evidence="7">
    <location>
        <begin position="13"/>
        <end position="160"/>
    </location>
</feature>
<dbReference type="SUPFAM" id="SSF51306">
    <property type="entry name" value="LexA/Signal peptidase"/>
    <property type="match status" value="1"/>
</dbReference>
<evidence type="ECO:0000256" key="1">
    <source>
        <dbReference type="ARBA" id="ARBA00000677"/>
    </source>
</evidence>
<proteinExistence type="inferred from homology"/>
<dbReference type="InterPro" id="IPR019758">
    <property type="entry name" value="Pept_S26A_signal_pept_1_CS"/>
</dbReference>
<comment type="catalytic activity">
    <reaction evidence="1 6">
        <text>Cleavage of hydrophobic, N-terminal signal or leader sequences from secreted and periplasmic proteins.</text>
        <dbReference type="EC" id="3.4.21.89"/>
    </reaction>
</comment>
<evidence type="ECO:0000256" key="3">
    <source>
        <dbReference type="ARBA" id="ARBA00009370"/>
    </source>
</evidence>
<organism evidence="8 9">
    <name type="scientific">Streptosporangium lutulentum</name>
    <dbReference type="NCBI Taxonomy" id="1461250"/>
    <lineage>
        <taxon>Bacteria</taxon>
        <taxon>Bacillati</taxon>
        <taxon>Actinomycetota</taxon>
        <taxon>Actinomycetes</taxon>
        <taxon>Streptosporangiales</taxon>
        <taxon>Streptosporangiaceae</taxon>
        <taxon>Streptosporangium</taxon>
    </lineage>
</organism>
<dbReference type="Pfam" id="PF10502">
    <property type="entry name" value="Peptidase_S26"/>
    <property type="match status" value="1"/>
</dbReference>
<dbReference type="EMBL" id="JAUSQU010000001">
    <property type="protein sequence ID" value="MDP9844602.1"/>
    <property type="molecule type" value="Genomic_DNA"/>
</dbReference>
<dbReference type="GO" id="GO:0009003">
    <property type="term" value="F:signal peptidase activity"/>
    <property type="evidence" value="ECO:0007669"/>
    <property type="project" value="UniProtKB-EC"/>
</dbReference>
<keyword evidence="5 6" id="KW-0378">Hydrolase</keyword>
<protein>
    <recommendedName>
        <fullName evidence="4 6">Signal peptidase I</fullName>
        <ecNumber evidence="4 6">3.4.21.89</ecNumber>
    </recommendedName>
</protein>
<accession>A0ABT9QCW1</accession>
<comment type="subcellular location">
    <subcellularLocation>
        <location evidence="2">Cell membrane</location>
        <topology evidence="2">Single-pass type II membrane protein</topology>
    </subcellularLocation>
    <subcellularLocation>
        <location evidence="6">Membrane</location>
        <topology evidence="6">Single-pass type II membrane protein</topology>
    </subcellularLocation>
</comment>